<evidence type="ECO:0000256" key="1">
    <source>
        <dbReference type="SAM" id="Phobius"/>
    </source>
</evidence>
<dbReference type="AlphaFoldDB" id="A0A0H4HY24"/>
<keyword evidence="4" id="KW-1185">Reference proteome</keyword>
<evidence type="ECO:0000313" key="4">
    <source>
        <dbReference type="Proteomes" id="UP000036406"/>
    </source>
</evidence>
<gene>
    <name evidence="3" type="ORF">ABA45_03410</name>
</gene>
<dbReference type="Gene3D" id="1.10.287.70">
    <property type="match status" value="1"/>
</dbReference>
<dbReference type="SUPFAM" id="SSF81324">
    <property type="entry name" value="Voltage-gated potassium channels"/>
    <property type="match status" value="1"/>
</dbReference>
<accession>A0A0H4HY24</accession>
<feature type="transmembrane region" description="Helical" evidence="1">
    <location>
        <begin position="89"/>
        <end position="111"/>
    </location>
</feature>
<dbReference type="PANTHER" id="PTHR43833:SF9">
    <property type="entry name" value="POTASSIUM CHANNEL PROTEIN YUGO-RELATED"/>
    <property type="match status" value="1"/>
</dbReference>
<feature type="domain" description="Potassium channel" evidence="2">
    <location>
        <begin position="41"/>
        <end position="106"/>
    </location>
</feature>
<feature type="transmembrane region" description="Helical" evidence="1">
    <location>
        <begin position="37"/>
        <end position="56"/>
    </location>
</feature>
<dbReference type="Gene3D" id="3.40.50.720">
    <property type="entry name" value="NAD(P)-binding Rossmann-like Domain"/>
    <property type="match status" value="1"/>
</dbReference>
<dbReference type="SUPFAM" id="SSF51735">
    <property type="entry name" value="NAD(P)-binding Rossmann-fold domains"/>
    <property type="match status" value="1"/>
</dbReference>
<evidence type="ECO:0000259" key="2">
    <source>
        <dbReference type="Pfam" id="PF07885"/>
    </source>
</evidence>
<reference evidence="3 4" key="1">
    <citation type="submission" date="2015-05" db="EMBL/GenBank/DDBJ databases">
        <title>Complete genome of Marinobacter psychrophilus strain 20041T isolated from sea-ice of the Canadian Basin.</title>
        <authorList>
            <person name="Song L."/>
            <person name="Ren L."/>
            <person name="Yu Y."/>
            <person name="Wang X."/>
        </authorList>
    </citation>
    <scope>NUCLEOTIDE SEQUENCE [LARGE SCALE GENOMIC DNA]</scope>
    <source>
        <strain evidence="3 4">20041</strain>
    </source>
</reference>
<dbReference type="InterPro" id="IPR036291">
    <property type="entry name" value="NAD(P)-bd_dom_sf"/>
</dbReference>
<proteinExistence type="predicted"/>
<dbReference type="STRING" id="330734.ABA45_03410"/>
<dbReference type="Proteomes" id="UP000036406">
    <property type="component" value="Chromosome"/>
</dbReference>
<dbReference type="PANTHER" id="PTHR43833">
    <property type="entry name" value="POTASSIUM CHANNEL PROTEIN 2-RELATED-RELATED"/>
    <property type="match status" value="1"/>
</dbReference>
<keyword evidence="1" id="KW-0472">Membrane</keyword>
<protein>
    <submittedName>
        <fullName evidence="3">Ion transporter</fullName>
    </submittedName>
</protein>
<evidence type="ECO:0000313" key="3">
    <source>
        <dbReference type="EMBL" id="AKO51586.1"/>
    </source>
</evidence>
<keyword evidence="1" id="KW-0812">Transmembrane</keyword>
<dbReference type="InterPro" id="IPR013099">
    <property type="entry name" value="K_chnl_dom"/>
</dbReference>
<dbReference type="Pfam" id="PF07885">
    <property type="entry name" value="Ion_trans_2"/>
    <property type="match status" value="1"/>
</dbReference>
<keyword evidence="1" id="KW-1133">Transmembrane helix</keyword>
<sequence>MQRNLRPLNAEHSQSYAQSYAQSHLPMGGLIRKRMKTLFAMLIGLLIFQVIVIWTVEDLTLFESIWITMTTVSTVGYGDYAPQTLIGRLSTIIVLFIGAITVLTLIISDFIEYRFYRRERILRGLWVYKMKEHIVIINTPQHGGEQYFMRFASQIRSNPGYENVPIMLLTRQFPDGLPPELTDMGLVHFHGTGSDPSALQAVHAGSARHIVVLATEETDDNSDSITFDIVHRLSELNLGYQTTAECVADRNRGRLKALGIRAVIRPVRTYPEIMVRAVVAPGSEKVLEDMFNYEHDHPHRYDFLLEDLNWADIVSALIRHSIGTALAYIDDDGEVICQPPIKQPIKGKGLIVLVRSIETPDLEVVKEALDRYRTFLKTWHNSPESNSTDS</sequence>
<dbReference type="RefSeq" id="WP_048384327.1">
    <property type="nucleotide sequence ID" value="NZ_CP011494.1"/>
</dbReference>
<dbReference type="PATRIC" id="fig|330734.3.peg.741"/>
<dbReference type="KEGG" id="mpq:ABA45_03410"/>
<dbReference type="InterPro" id="IPR050721">
    <property type="entry name" value="Trk_Ktr_HKT_K-transport"/>
</dbReference>
<name>A0A0H4HY24_9GAMM</name>
<organism evidence="3 4">
    <name type="scientific">Marinobacter psychrophilus</name>
    <dbReference type="NCBI Taxonomy" id="330734"/>
    <lineage>
        <taxon>Bacteria</taxon>
        <taxon>Pseudomonadati</taxon>
        <taxon>Pseudomonadota</taxon>
        <taxon>Gammaproteobacteria</taxon>
        <taxon>Pseudomonadales</taxon>
        <taxon>Marinobacteraceae</taxon>
        <taxon>Marinobacter</taxon>
    </lineage>
</organism>
<dbReference type="EMBL" id="CP011494">
    <property type="protein sequence ID" value="AKO51586.1"/>
    <property type="molecule type" value="Genomic_DNA"/>
</dbReference>